<dbReference type="OrthoDB" id="7194at10239"/>
<name>A0A2H4T2P3_9VIRU</name>
<dbReference type="RefSeq" id="YP_009553468.1">
    <property type="nucleotide sequence ID" value="NC_040789.1"/>
</dbReference>
<proteinExistence type="predicted"/>
<organism evidence="1">
    <name type="scientific">Tomelloso virus</name>
    <dbReference type="NCBI Taxonomy" id="2053981"/>
    <lineage>
        <taxon>Viruses</taxon>
        <taxon>Viruses incertae sedis</taxon>
        <taxon>Naldaviricetes</taxon>
        <taxon>Lefavirales</taxon>
        <taxon>Nudiviridae</taxon>
        <taxon>Alphanudivirus</taxon>
        <taxon>Alphanudivirus alterdromelanogasteris</taxon>
    </lineage>
</organism>
<protein>
    <submittedName>
        <fullName evidence="1">GrBNV gp17-like protein</fullName>
    </submittedName>
</protein>
<evidence type="ECO:0000313" key="1">
    <source>
        <dbReference type="EMBL" id="ATY70192.1"/>
    </source>
</evidence>
<keyword evidence="2" id="KW-1185">Reference proteome</keyword>
<dbReference type="EMBL" id="KY457233">
    <property type="protein sequence ID" value="ATY70192.1"/>
    <property type="molecule type" value="Genomic_DNA"/>
</dbReference>
<accession>A0A2H4T2P3</accession>
<dbReference type="GeneID" id="41701457"/>
<evidence type="ECO:0000313" key="2">
    <source>
        <dbReference type="Proteomes" id="UP000289333"/>
    </source>
</evidence>
<dbReference type="KEGG" id="vg:41701457"/>
<dbReference type="Proteomes" id="UP000289333">
    <property type="component" value="Segment"/>
</dbReference>
<sequence length="473" mass="54217">MSNITKSKQRINQQQMHLIIGAHKRLKDDYATLKSTPGLSPFKLFNQKGSVGIPLRLSILSGIDVQNLPKTLPKWNKPPRNDVTFADFCHLDQYLSSNMFNAKLLSDMTNDDVVNAIVSFLLDWPTQKLRDFVSFYPKYSNLCEAVIEFSNLDNGDYVYELNGVPVVRTAIKIIKSHFVPKSEGANYFDWMSLIDYKFIEHLQHVYTLLSNDEIFPNDLIDLIQSDMDLPYRLPNIDVTTLKQYDRTDNLKFITGEACCCKTTIINKLASVGWKSYSRGDLGGFNRKPENRAQVGNLHAALNYQLTQSDVIGDRSFIDNVLWSFLMPACDPQIGNFLQSLFSFLNSNFNEPCIAEYIRHKGVVFIDPRSSANKARQLKRCEDGDPWRGRLKMYANAQFITYYAVARLFGWKVICVPYAEDGTIDNAKYDENVQSIVDFFGTPIPTQNARIRYKKPSNVYRMDNHFPKSVGIYK</sequence>
<reference evidence="1" key="1">
    <citation type="journal article" date="2021" name="Virus">
        <title>The discovery, distribution and diversity of DNA viruses associated with Drosophila melanogaster in Europe.</title>
        <authorList>
            <person name="Wallace M.A."/>
            <person name="Coffman K.A."/>
            <person name="Gilbert C."/>
            <person name="Ravindran S."/>
            <person name="Albery G.F."/>
            <person name="Abbott J."/>
            <person name="Argyridou E."/>
            <person name="Bellosta P."/>
            <person name="Betancourt A.J."/>
            <person name="Colinet H."/>
            <person name="Eric K."/>
            <person name="Glaser-Schmitt A."/>
            <person name="Grath S."/>
            <person name="Jelic M."/>
            <person name="Kankare M."/>
            <person name="Kozeretska I."/>
            <person name="Loeschcke V."/>
            <person name="Montchamp-Moreau C."/>
            <person name="Ometto L."/>
            <person name="Onder B.S."/>
            <person name="Orengo D.J."/>
            <person name="Parsch J."/>
            <person name="Pascual M."/>
            <person name="Patenkovic A."/>
            <person name="Puerma E."/>
            <person name="Ritchie M.G."/>
            <person name="Rota-Stabelli O."/>
            <person name="Schou M.F."/>
            <person name="Serga S.V."/>
            <person name="Stamenkovic-Radak M."/>
            <person name="Tanaskovic M."/>
            <person name="Veselinovic M.S."/>
            <person name="Vieira J."/>
            <person name="Vieira C.P."/>
            <person name="Kapun M."/>
            <person name="Flatt T."/>
            <person name="Gonzalez J."/>
            <person name="Staubach F."/>
            <person name="Obbard D.J."/>
        </authorList>
    </citation>
    <scope>NUCLEOTIDE SEQUENCE</scope>
    <source>
        <strain evidence="1">DrosEU28 Tomelloso 2015</strain>
    </source>
</reference>